<dbReference type="InterPro" id="IPR000210">
    <property type="entry name" value="BTB/POZ_dom"/>
</dbReference>
<dbReference type="CDD" id="cd18186">
    <property type="entry name" value="BTB_POZ_ZBTB_KLHL-like"/>
    <property type="match status" value="1"/>
</dbReference>
<dbReference type="EMBL" id="JEMT01027306">
    <property type="protein sequence ID" value="EXX57667.1"/>
    <property type="molecule type" value="Genomic_DNA"/>
</dbReference>
<feature type="domain" description="BTB" evidence="1">
    <location>
        <begin position="23"/>
        <end position="86"/>
    </location>
</feature>
<dbReference type="InterPro" id="IPR011333">
    <property type="entry name" value="SKP1/BTB/POZ_sf"/>
</dbReference>
<comment type="caution">
    <text evidence="2">The sequence shown here is derived from an EMBL/GenBank/DDBJ whole genome shotgun (WGS) entry which is preliminary data.</text>
</comment>
<accession>A0A015IKJ1</accession>
<proteinExistence type="predicted"/>
<evidence type="ECO:0000313" key="2">
    <source>
        <dbReference type="EMBL" id="EXX57667.1"/>
    </source>
</evidence>
<dbReference type="SUPFAM" id="SSF54695">
    <property type="entry name" value="POZ domain"/>
    <property type="match status" value="1"/>
</dbReference>
<dbReference type="OrthoDB" id="298084at2759"/>
<dbReference type="PROSITE" id="PS50097">
    <property type="entry name" value="BTB"/>
    <property type="match status" value="1"/>
</dbReference>
<reference evidence="2 3" key="1">
    <citation type="submission" date="2014-02" db="EMBL/GenBank/DDBJ databases">
        <title>Single nucleus genome sequencing reveals high similarity among nuclei of an endomycorrhizal fungus.</title>
        <authorList>
            <person name="Lin K."/>
            <person name="Geurts R."/>
            <person name="Zhang Z."/>
            <person name="Limpens E."/>
            <person name="Saunders D.G."/>
            <person name="Mu D."/>
            <person name="Pang E."/>
            <person name="Cao H."/>
            <person name="Cha H."/>
            <person name="Lin T."/>
            <person name="Zhou Q."/>
            <person name="Shang Y."/>
            <person name="Li Y."/>
            <person name="Ivanov S."/>
            <person name="Sharma T."/>
            <person name="Velzen R.V."/>
            <person name="Ruijter N.D."/>
            <person name="Aanen D.K."/>
            <person name="Win J."/>
            <person name="Kamoun S."/>
            <person name="Bisseling T."/>
            <person name="Huang S."/>
        </authorList>
    </citation>
    <scope>NUCLEOTIDE SEQUENCE [LARGE SCALE GENOMIC DNA]</scope>
    <source>
        <strain evidence="3">DAOM197198w</strain>
    </source>
</reference>
<organism evidence="2 3">
    <name type="scientific">Rhizophagus irregularis (strain DAOM 197198w)</name>
    <name type="common">Glomus intraradices</name>
    <dbReference type="NCBI Taxonomy" id="1432141"/>
    <lineage>
        <taxon>Eukaryota</taxon>
        <taxon>Fungi</taxon>
        <taxon>Fungi incertae sedis</taxon>
        <taxon>Mucoromycota</taxon>
        <taxon>Glomeromycotina</taxon>
        <taxon>Glomeromycetes</taxon>
        <taxon>Glomerales</taxon>
        <taxon>Glomeraceae</taxon>
        <taxon>Rhizophagus</taxon>
    </lineage>
</organism>
<dbReference type="Pfam" id="PF00651">
    <property type="entry name" value="BTB"/>
    <property type="match status" value="1"/>
</dbReference>
<dbReference type="Gene3D" id="3.30.710.10">
    <property type="entry name" value="Potassium Channel Kv1.1, Chain A"/>
    <property type="match status" value="1"/>
</dbReference>
<evidence type="ECO:0000259" key="1">
    <source>
        <dbReference type="PROSITE" id="PS50097"/>
    </source>
</evidence>
<keyword evidence="3" id="KW-1185">Reference proteome</keyword>
<dbReference type="HOGENOM" id="CLU_021542_4_1_1"/>
<evidence type="ECO:0000313" key="3">
    <source>
        <dbReference type="Proteomes" id="UP000022910"/>
    </source>
</evidence>
<dbReference type="Proteomes" id="UP000022910">
    <property type="component" value="Unassembled WGS sequence"/>
</dbReference>
<dbReference type="AlphaFoldDB" id="A0A015IKJ1"/>
<name>A0A015IKJ1_RHIIW</name>
<gene>
    <name evidence="2" type="ORF">RirG_205080</name>
</gene>
<sequence>MSSHYWSEVIQDFENALQNEDRYDIIIKAGEDPDVKELRANSFVLCARCSYFKRALSNEWEEIDDDGNYIFKKPNISFEVFQLILR</sequence>
<protein>
    <recommendedName>
        <fullName evidence="1">BTB domain-containing protein</fullName>
    </recommendedName>
</protein>